<dbReference type="Gene3D" id="3.30.2350.10">
    <property type="entry name" value="Pseudouridine synthase"/>
    <property type="match status" value="1"/>
</dbReference>
<evidence type="ECO:0000259" key="5">
    <source>
        <dbReference type="Pfam" id="PF00849"/>
    </source>
</evidence>
<dbReference type="EMBL" id="BMZF01000005">
    <property type="protein sequence ID" value="GHA54335.1"/>
    <property type="molecule type" value="Genomic_DNA"/>
</dbReference>
<dbReference type="RefSeq" id="WP_189640602.1">
    <property type="nucleotide sequence ID" value="NZ_BMZF01000005.1"/>
</dbReference>
<dbReference type="CDD" id="cd00165">
    <property type="entry name" value="S4"/>
    <property type="match status" value="1"/>
</dbReference>
<dbReference type="SUPFAM" id="SSF55120">
    <property type="entry name" value="Pseudouridine synthase"/>
    <property type="match status" value="1"/>
</dbReference>
<keyword evidence="7" id="KW-1185">Reference proteome</keyword>
<comment type="similarity">
    <text evidence="1 4">Belongs to the pseudouridine synthase RluA family.</text>
</comment>
<evidence type="ECO:0000256" key="2">
    <source>
        <dbReference type="ARBA" id="ARBA00023235"/>
    </source>
</evidence>
<dbReference type="InterPro" id="IPR050188">
    <property type="entry name" value="RluA_PseudoU_synthase"/>
</dbReference>
<dbReference type="PROSITE" id="PS01129">
    <property type="entry name" value="PSI_RLU"/>
    <property type="match status" value="1"/>
</dbReference>
<dbReference type="PANTHER" id="PTHR21600">
    <property type="entry name" value="MITOCHONDRIAL RNA PSEUDOURIDINE SYNTHASE"/>
    <property type="match status" value="1"/>
</dbReference>
<organism evidence="6 7">
    <name type="scientific">Paramylibacter ulvae</name>
    <dbReference type="NCBI Taxonomy" id="1651968"/>
    <lineage>
        <taxon>Bacteria</taxon>
        <taxon>Pseudomonadati</taxon>
        <taxon>Pseudomonadota</taxon>
        <taxon>Alphaproteobacteria</taxon>
        <taxon>Rhodobacterales</taxon>
        <taxon>Paracoccaceae</taxon>
        <taxon>Paramylibacter</taxon>
    </lineage>
</organism>
<dbReference type="InterPro" id="IPR006225">
    <property type="entry name" value="PsdUridine_synth_RluC/D"/>
</dbReference>
<evidence type="ECO:0000313" key="7">
    <source>
        <dbReference type="Proteomes" id="UP000634455"/>
    </source>
</evidence>
<dbReference type="Pfam" id="PF00849">
    <property type="entry name" value="PseudoU_synth_2"/>
    <property type="match status" value="1"/>
</dbReference>
<dbReference type="InterPro" id="IPR020103">
    <property type="entry name" value="PsdUridine_synth_cat_dom_sf"/>
</dbReference>
<feature type="domain" description="Pseudouridine synthase RsuA/RluA-like" evidence="5">
    <location>
        <begin position="98"/>
        <end position="275"/>
    </location>
</feature>
<name>A0ABQ3D3X5_9RHOB</name>
<comment type="caution">
    <text evidence="6">The sequence shown here is derived from an EMBL/GenBank/DDBJ whole genome shotgun (WGS) entry which is preliminary data.</text>
</comment>
<comment type="catalytic activity">
    <reaction evidence="4">
        <text>a uridine in RNA = a pseudouridine in RNA</text>
        <dbReference type="Rhea" id="RHEA:48348"/>
        <dbReference type="Rhea" id="RHEA-COMP:12068"/>
        <dbReference type="Rhea" id="RHEA-COMP:12069"/>
        <dbReference type="ChEBI" id="CHEBI:65314"/>
        <dbReference type="ChEBI" id="CHEBI:65315"/>
    </reaction>
</comment>
<dbReference type="NCBIfam" id="TIGR00005">
    <property type="entry name" value="rluA_subfam"/>
    <property type="match status" value="1"/>
</dbReference>
<dbReference type="InterPro" id="IPR006145">
    <property type="entry name" value="PsdUridine_synth_RsuA/RluA"/>
</dbReference>
<keyword evidence="2 4" id="KW-0413">Isomerase</keyword>
<evidence type="ECO:0000313" key="6">
    <source>
        <dbReference type="EMBL" id="GHA54335.1"/>
    </source>
</evidence>
<protein>
    <recommendedName>
        <fullName evidence="4">Pseudouridine synthase</fullName>
        <ecNumber evidence="4">5.4.99.-</ecNumber>
    </recommendedName>
</protein>
<dbReference type="Proteomes" id="UP000634455">
    <property type="component" value="Unassembled WGS sequence"/>
</dbReference>
<gene>
    <name evidence="6" type="primary">rluD</name>
    <name evidence="6" type="ORF">GCM10008927_20170</name>
</gene>
<accession>A0ABQ3D3X5</accession>
<evidence type="ECO:0000256" key="1">
    <source>
        <dbReference type="ARBA" id="ARBA00010876"/>
    </source>
</evidence>
<comment type="function">
    <text evidence="4">Responsible for synthesis of pseudouridine from uracil.</text>
</comment>
<reference evidence="7" key="1">
    <citation type="journal article" date="2019" name="Int. J. Syst. Evol. Microbiol.">
        <title>The Global Catalogue of Microorganisms (GCM) 10K type strain sequencing project: providing services to taxonomists for standard genome sequencing and annotation.</title>
        <authorList>
            <consortium name="The Broad Institute Genomics Platform"/>
            <consortium name="The Broad Institute Genome Sequencing Center for Infectious Disease"/>
            <person name="Wu L."/>
            <person name="Ma J."/>
        </authorList>
    </citation>
    <scope>NUCLEOTIDE SEQUENCE [LARGE SCALE GENOMIC DNA]</scope>
    <source>
        <strain evidence="7">KCTC 32465</strain>
    </source>
</reference>
<dbReference type="PANTHER" id="PTHR21600:SF44">
    <property type="entry name" value="RIBOSOMAL LARGE SUBUNIT PSEUDOURIDINE SYNTHASE D"/>
    <property type="match status" value="1"/>
</dbReference>
<comment type="catalytic activity">
    <reaction evidence="3">
        <text>uridine(1911/1915/1917) in 23S rRNA = pseudouridine(1911/1915/1917) in 23S rRNA</text>
        <dbReference type="Rhea" id="RHEA:42524"/>
        <dbReference type="Rhea" id="RHEA-COMP:10097"/>
        <dbReference type="Rhea" id="RHEA-COMP:10098"/>
        <dbReference type="ChEBI" id="CHEBI:65314"/>
        <dbReference type="ChEBI" id="CHEBI:65315"/>
        <dbReference type="EC" id="5.4.99.23"/>
    </reaction>
</comment>
<dbReference type="EC" id="5.4.99.-" evidence="4"/>
<evidence type="ECO:0000256" key="4">
    <source>
        <dbReference type="RuleBase" id="RU362028"/>
    </source>
</evidence>
<proteinExistence type="inferred from homology"/>
<dbReference type="CDD" id="cd02869">
    <property type="entry name" value="PseudoU_synth_RluA_like"/>
    <property type="match status" value="1"/>
</dbReference>
<dbReference type="InterPro" id="IPR006224">
    <property type="entry name" value="PsdUridine_synth_RluA-like_CS"/>
</dbReference>
<sequence>MVDLSDDILVLTVTETPPPRLDKALAEVVPEGVVLSRSRLGKLIEVGAVRDGDGRVIDALKFKASAFQVFHVQMPAPENYEAAAPENIPLDIVYEDDHLIVVNKAADMVVHPAPGSPNGTLVNALLHHCGDNLQGVGGEKRPGIVHRIDKGTSGILVVAKTDAALNGLAAQFADHSIDRRYQAIAIGVPSKSDPRLAGISGVGFEDGGVVRIATNIARHKTDRKRMAVTAHSGRHAITRVVVVERFGDPDRPNASLVECRLETGRTHQIRVHMSHIGHGLVGDPIYGRRRKLATSGYLPDDAVFIDSFPRQCLHAKSLGFIHPETQEFMQFEAKMPADMQRIREILLS</sequence>
<evidence type="ECO:0000256" key="3">
    <source>
        <dbReference type="ARBA" id="ARBA00036882"/>
    </source>
</evidence>